<keyword evidence="1" id="KW-0812">Transmembrane</keyword>
<sequence>MSTPIAPQRPGRGWYVVATGLAVIAAALIVFLAVWIGRAVAGYSVTPFEQEDSTTVTVGDRGVAIWVSPQDTPTSCVATDIDTQQPSLDGGSASKVTITDGGQTWSRVGIVKGQPGSKHLVRCDPTGDFGYADNPRIGRYVLFGVGGGVLAVVSGIAAFVIVLVVAIKRNRTPRPA</sequence>
<protein>
    <submittedName>
        <fullName evidence="2">Uncharacterized protein</fullName>
    </submittedName>
</protein>
<keyword evidence="1" id="KW-0472">Membrane</keyword>
<accession>A0A5M4FE49</accession>
<gene>
    <name evidence="2" type="ORF">ESP70_009035</name>
</gene>
<dbReference type="OrthoDB" id="3749003at2"/>
<comment type="caution">
    <text evidence="2">The sequence shown here is derived from an EMBL/GenBank/DDBJ whole genome shotgun (WGS) entry which is preliminary data.</text>
</comment>
<proteinExistence type="predicted"/>
<evidence type="ECO:0000313" key="3">
    <source>
        <dbReference type="Proteomes" id="UP000380867"/>
    </source>
</evidence>
<dbReference type="EMBL" id="SDPQ02000002">
    <property type="protein sequence ID" value="KAA1397509.1"/>
    <property type="molecule type" value="Genomic_DNA"/>
</dbReference>
<evidence type="ECO:0000256" key="1">
    <source>
        <dbReference type="SAM" id="Phobius"/>
    </source>
</evidence>
<name>A0A5M4FE49_9ACTN</name>
<keyword evidence="1" id="KW-1133">Transmembrane helix</keyword>
<organism evidence="2 3">
    <name type="scientific">Aeromicrobium ginsengisoli</name>
    <dbReference type="NCBI Taxonomy" id="363867"/>
    <lineage>
        <taxon>Bacteria</taxon>
        <taxon>Bacillati</taxon>
        <taxon>Actinomycetota</taxon>
        <taxon>Actinomycetes</taxon>
        <taxon>Propionibacteriales</taxon>
        <taxon>Nocardioidaceae</taxon>
        <taxon>Aeromicrobium</taxon>
    </lineage>
</organism>
<feature type="transmembrane region" description="Helical" evidence="1">
    <location>
        <begin position="140"/>
        <end position="167"/>
    </location>
</feature>
<dbReference type="Proteomes" id="UP000380867">
    <property type="component" value="Unassembled WGS sequence"/>
</dbReference>
<keyword evidence="3" id="KW-1185">Reference proteome</keyword>
<dbReference type="RefSeq" id="WP_149688960.1">
    <property type="nucleotide sequence ID" value="NZ_SDPQ02000002.1"/>
</dbReference>
<reference evidence="2" key="1">
    <citation type="submission" date="2019-09" db="EMBL/GenBank/DDBJ databases">
        <authorList>
            <person name="Li J."/>
        </authorList>
    </citation>
    <scope>NUCLEOTIDE SEQUENCE [LARGE SCALE GENOMIC DNA]</scope>
    <source>
        <strain evidence="2">JCM 14732</strain>
    </source>
</reference>
<evidence type="ECO:0000313" key="2">
    <source>
        <dbReference type="EMBL" id="KAA1397509.1"/>
    </source>
</evidence>
<dbReference type="AlphaFoldDB" id="A0A5M4FE49"/>
<feature type="transmembrane region" description="Helical" evidence="1">
    <location>
        <begin position="12"/>
        <end position="36"/>
    </location>
</feature>